<dbReference type="GO" id="GO:0016791">
    <property type="term" value="F:phosphatase activity"/>
    <property type="evidence" value="ECO:0007669"/>
    <property type="project" value="InterPro"/>
</dbReference>
<dbReference type="EMBL" id="KV891673">
    <property type="protein sequence ID" value="OON22829.1"/>
    <property type="molecule type" value="Genomic_DNA"/>
</dbReference>
<dbReference type="InterPro" id="IPR002013">
    <property type="entry name" value="SAC_dom"/>
</dbReference>
<organism evidence="2 3">
    <name type="scientific">Opisthorchis viverrini</name>
    <name type="common">Southeast Asian liver fluke</name>
    <dbReference type="NCBI Taxonomy" id="6198"/>
    <lineage>
        <taxon>Eukaryota</taxon>
        <taxon>Metazoa</taxon>
        <taxon>Spiralia</taxon>
        <taxon>Lophotrochozoa</taxon>
        <taxon>Platyhelminthes</taxon>
        <taxon>Trematoda</taxon>
        <taxon>Digenea</taxon>
        <taxon>Opisthorchiida</taxon>
        <taxon>Opisthorchiata</taxon>
        <taxon>Opisthorchiidae</taxon>
        <taxon>Opisthorchis</taxon>
    </lineage>
</organism>
<protein>
    <recommendedName>
        <fullName evidence="1">SAC domain-containing protein</fullName>
    </recommendedName>
</protein>
<evidence type="ECO:0000313" key="2">
    <source>
        <dbReference type="EMBL" id="OON22829.1"/>
    </source>
</evidence>
<gene>
    <name evidence="2" type="ORF">X801_01268</name>
</gene>
<accession>A0A1S8X7Z5</accession>
<sequence length="96" mass="11138">MTRLFIGKRALLPECPQNDQQLVGLFLQSRLRINCVDCLDRTNAVQTIVGLHIVLPRMLQSLNVTTKNQQMLITRFVDSLRQDLLKIQQILMQYSK</sequence>
<proteinExistence type="predicted"/>
<dbReference type="PROSITE" id="PS50275">
    <property type="entry name" value="SAC"/>
    <property type="match status" value="1"/>
</dbReference>
<dbReference type="AlphaFoldDB" id="A0A1S8X7Z5"/>
<dbReference type="Proteomes" id="UP000243686">
    <property type="component" value="Unassembled WGS sequence"/>
</dbReference>
<keyword evidence="3" id="KW-1185">Reference proteome</keyword>
<name>A0A1S8X7Z5_OPIVI</name>
<evidence type="ECO:0000259" key="1">
    <source>
        <dbReference type="PROSITE" id="PS50275"/>
    </source>
</evidence>
<feature type="domain" description="SAC" evidence="1">
    <location>
        <begin position="31"/>
        <end position="64"/>
    </location>
</feature>
<reference evidence="2 3" key="1">
    <citation type="submission" date="2015-03" db="EMBL/GenBank/DDBJ databases">
        <title>Draft genome of the nematode, Opisthorchis viverrini.</title>
        <authorList>
            <person name="Mitreva M."/>
        </authorList>
    </citation>
    <scope>NUCLEOTIDE SEQUENCE [LARGE SCALE GENOMIC DNA]</scope>
    <source>
        <strain evidence="2">Khon Kaen</strain>
    </source>
</reference>
<evidence type="ECO:0000313" key="3">
    <source>
        <dbReference type="Proteomes" id="UP000243686"/>
    </source>
</evidence>